<dbReference type="InterPro" id="IPR014757">
    <property type="entry name" value="Tscrpt_reg_IclR_C"/>
</dbReference>
<dbReference type="Pfam" id="PF01614">
    <property type="entry name" value="IclR_C"/>
    <property type="match status" value="1"/>
</dbReference>
<evidence type="ECO:0000313" key="7">
    <source>
        <dbReference type="Proteomes" id="UP000595823"/>
    </source>
</evidence>
<organism evidence="6 7">
    <name type="scientific">Salicibibacter cibarius</name>
    <dbReference type="NCBI Taxonomy" id="2743000"/>
    <lineage>
        <taxon>Bacteria</taxon>
        <taxon>Bacillati</taxon>
        <taxon>Bacillota</taxon>
        <taxon>Bacilli</taxon>
        <taxon>Bacillales</taxon>
        <taxon>Bacillaceae</taxon>
        <taxon>Salicibibacter</taxon>
    </lineage>
</organism>
<proteinExistence type="predicted"/>
<keyword evidence="3" id="KW-0804">Transcription</keyword>
<dbReference type="SUPFAM" id="SSF55781">
    <property type="entry name" value="GAF domain-like"/>
    <property type="match status" value="1"/>
</dbReference>
<dbReference type="PANTHER" id="PTHR30136">
    <property type="entry name" value="HELIX-TURN-HELIX TRANSCRIPTIONAL REGULATOR, ICLR FAMILY"/>
    <property type="match status" value="1"/>
</dbReference>
<dbReference type="InterPro" id="IPR036390">
    <property type="entry name" value="WH_DNA-bd_sf"/>
</dbReference>
<dbReference type="RefSeq" id="WP_200125521.1">
    <property type="nucleotide sequence ID" value="NZ_CP054705.1"/>
</dbReference>
<dbReference type="SUPFAM" id="SSF46785">
    <property type="entry name" value="Winged helix' DNA-binding domain"/>
    <property type="match status" value="1"/>
</dbReference>
<gene>
    <name evidence="6" type="ORF">HUG15_21050</name>
</gene>
<protein>
    <submittedName>
        <fullName evidence="6">IclR family transcriptional regulator</fullName>
    </submittedName>
</protein>
<feature type="domain" description="IclR-ED" evidence="5">
    <location>
        <begin position="69"/>
        <end position="248"/>
    </location>
</feature>
<dbReference type="SMART" id="SM00346">
    <property type="entry name" value="HTH_ICLR"/>
    <property type="match status" value="1"/>
</dbReference>
<evidence type="ECO:0000313" key="6">
    <source>
        <dbReference type="EMBL" id="QQK77819.1"/>
    </source>
</evidence>
<dbReference type="KEGG" id="scia:HUG15_21050"/>
<evidence type="ECO:0000256" key="3">
    <source>
        <dbReference type="ARBA" id="ARBA00023163"/>
    </source>
</evidence>
<dbReference type="GO" id="GO:0003700">
    <property type="term" value="F:DNA-binding transcription factor activity"/>
    <property type="evidence" value="ECO:0007669"/>
    <property type="project" value="TreeGrafter"/>
</dbReference>
<evidence type="ECO:0000256" key="2">
    <source>
        <dbReference type="ARBA" id="ARBA00023125"/>
    </source>
</evidence>
<dbReference type="InterPro" id="IPR005471">
    <property type="entry name" value="Tscrpt_reg_IclR_N"/>
</dbReference>
<dbReference type="Gene3D" id="3.30.450.40">
    <property type="match status" value="1"/>
</dbReference>
<accession>A0A7T7CDA7</accession>
<dbReference type="GO" id="GO:0003677">
    <property type="term" value="F:DNA binding"/>
    <property type="evidence" value="ECO:0007669"/>
    <property type="project" value="UniProtKB-KW"/>
</dbReference>
<dbReference type="AlphaFoldDB" id="A0A7T7CDA7"/>
<dbReference type="PANTHER" id="PTHR30136:SF35">
    <property type="entry name" value="HTH-TYPE TRANSCRIPTIONAL REGULATOR RV1719"/>
    <property type="match status" value="1"/>
</dbReference>
<dbReference type="InterPro" id="IPR029016">
    <property type="entry name" value="GAF-like_dom_sf"/>
</dbReference>
<keyword evidence="1" id="KW-0805">Transcription regulation</keyword>
<evidence type="ECO:0000259" key="5">
    <source>
        <dbReference type="PROSITE" id="PS51078"/>
    </source>
</evidence>
<sequence length="251" mass="28354">MESKYVNSVSRAIDILYCFDYETPSLKLSNISDKVQLSTSTVHRLLSTLEKKQMVIHDQQTQEYCLGPKLLLLSEVFLENMEIRKIALPELRKLNKETNETVELNIVEGGERVCIEQLPSTEVIRNFVRVGSRNSLFESSSGKSLLANMEYEEINKIIETEIGLFPHITEHKLKQDLDDIKSQGYAVSIEERIPGAFSVSAPLKNHKGKLIAGITVAGPMQRYNEANLSNIIKYLLVSSQEISCKLGYKSD</sequence>
<evidence type="ECO:0000259" key="4">
    <source>
        <dbReference type="PROSITE" id="PS51077"/>
    </source>
</evidence>
<dbReference type="Proteomes" id="UP000595823">
    <property type="component" value="Chromosome"/>
</dbReference>
<keyword evidence="7" id="KW-1185">Reference proteome</keyword>
<keyword evidence="2" id="KW-0238">DNA-binding</keyword>
<dbReference type="InterPro" id="IPR050707">
    <property type="entry name" value="HTH_MetabolicPath_Reg"/>
</dbReference>
<dbReference type="GO" id="GO:0045892">
    <property type="term" value="P:negative regulation of DNA-templated transcription"/>
    <property type="evidence" value="ECO:0007669"/>
    <property type="project" value="TreeGrafter"/>
</dbReference>
<evidence type="ECO:0000256" key="1">
    <source>
        <dbReference type="ARBA" id="ARBA00023015"/>
    </source>
</evidence>
<dbReference type="EMBL" id="CP054705">
    <property type="protein sequence ID" value="QQK77819.1"/>
    <property type="molecule type" value="Genomic_DNA"/>
</dbReference>
<dbReference type="PROSITE" id="PS51078">
    <property type="entry name" value="ICLR_ED"/>
    <property type="match status" value="1"/>
</dbReference>
<dbReference type="Pfam" id="PF09339">
    <property type="entry name" value="HTH_IclR"/>
    <property type="match status" value="1"/>
</dbReference>
<dbReference type="PROSITE" id="PS51077">
    <property type="entry name" value="HTH_ICLR"/>
    <property type="match status" value="1"/>
</dbReference>
<dbReference type="InterPro" id="IPR036388">
    <property type="entry name" value="WH-like_DNA-bd_sf"/>
</dbReference>
<feature type="domain" description="HTH iclR-type" evidence="4">
    <location>
        <begin position="6"/>
        <end position="68"/>
    </location>
</feature>
<name>A0A7T7CDA7_9BACI</name>
<dbReference type="Gene3D" id="1.10.10.10">
    <property type="entry name" value="Winged helix-like DNA-binding domain superfamily/Winged helix DNA-binding domain"/>
    <property type="match status" value="1"/>
</dbReference>
<reference evidence="6 7" key="1">
    <citation type="submission" date="2020-06" db="EMBL/GenBank/DDBJ databases">
        <title>Genomic analysis of Salicibibacter sp. NKC5-3.</title>
        <authorList>
            <person name="Oh Y.J."/>
        </authorList>
    </citation>
    <scope>NUCLEOTIDE SEQUENCE [LARGE SCALE GENOMIC DNA]</scope>
    <source>
        <strain evidence="6 7">NKC5-3</strain>
    </source>
</reference>